<dbReference type="EMBL" id="BPVZ01000108">
    <property type="protein sequence ID" value="GKV34869.1"/>
    <property type="molecule type" value="Genomic_DNA"/>
</dbReference>
<reference evidence="2 3" key="1">
    <citation type="journal article" date="2021" name="Commun. Biol.">
        <title>The genome of Shorea leprosula (Dipterocarpaceae) highlights the ecological relevance of drought in aseasonal tropical rainforests.</title>
        <authorList>
            <person name="Ng K.K.S."/>
            <person name="Kobayashi M.J."/>
            <person name="Fawcett J.A."/>
            <person name="Hatakeyama M."/>
            <person name="Paape T."/>
            <person name="Ng C.H."/>
            <person name="Ang C.C."/>
            <person name="Tnah L.H."/>
            <person name="Lee C.T."/>
            <person name="Nishiyama T."/>
            <person name="Sese J."/>
            <person name="O'Brien M.J."/>
            <person name="Copetti D."/>
            <person name="Mohd Noor M.I."/>
            <person name="Ong R.C."/>
            <person name="Putra M."/>
            <person name="Sireger I.Z."/>
            <person name="Indrioko S."/>
            <person name="Kosugi Y."/>
            <person name="Izuno A."/>
            <person name="Isagi Y."/>
            <person name="Lee S.L."/>
            <person name="Shimizu K.K."/>
        </authorList>
    </citation>
    <scope>NUCLEOTIDE SEQUENCE [LARGE SCALE GENOMIC DNA]</scope>
    <source>
        <strain evidence="2">214</strain>
    </source>
</reference>
<protein>
    <submittedName>
        <fullName evidence="2">Uncharacterized protein</fullName>
    </submittedName>
</protein>
<dbReference type="AlphaFoldDB" id="A0AAV5LD74"/>
<evidence type="ECO:0000313" key="3">
    <source>
        <dbReference type="Proteomes" id="UP001054252"/>
    </source>
</evidence>
<sequence>MTDVKQSLVAVRTKKCFDLPSPPTQQHNSPTPHLFHHLSFAS</sequence>
<gene>
    <name evidence="2" type="ORF">SLEP1_g43208</name>
</gene>
<proteinExistence type="predicted"/>
<name>A0AAV5LD74_9ROSI</name>
<feature type="region of interest" description="Disordered" evidence="1">
    <location>
        <begin position="19"/>
        <end position="42"/>
    </location>
</feature>
<keyword evidence="3" id="KW-1185">Reference proteome</keyword>
<organism evidence="2 3">
    <name type="scientific">Rubroshorea leprosula</name>
    <dbReference type="NCBI Taxonomy" id="152421"/>
    <lineage>
        <taxon>Eukaryota</taxon>
        <taxon>Viridiplantae</taxon>
        <taxon>Streptophyta</taxon>
        <taxon>Embryophyta</taxon>
        <taxon>Tracheophyta</taxon>
        <taxon>Spermatophyta</taxon>
        <taxon>Magnoliopsida</taxon>
        <taxon>eudicotyledons</taxon>
        <taxon>Gunneridae</taxon>
        <taxon>Pentapetalae</taxon>
        <taxon>rosids</taxon>
        <taxon>malvids</taxon>
        <taxon>Malvales</taxon>
        <taxon>Dipterocarpaceae</taxon>
        <taxon>Rubroshorea</taxon>
    </lineage>
</organism>
<accession>A0AAV5LD74</accession>
<evidence type="ECO:0000256" key="1">
    <source>
        <dbReference type="SAM" id="MobiDB-lite"/>
    </source>
</evidence>
<comment type="caution">
    <text evidence="2">The sequence shown here is derived from an EMBL/GenBank/DDBJ whole genome shotgun (WGS) entry which is preliminary data.</text>
</comment>
<dbReference type="Proteomes" id="UP001054252">
    <property type="component" value="Unassembled WGS sequence"/>
</dbReference>
<evidence type="ECO:0000313" key="2">
    <source>
        <dbReference type="EMBL" id="GKV34869.1"/>
    </source>
</evidence>